<proteinExistence type="predicted"/>
<dbReference type="Proteomes" id="UP001145114">
    <property type="component" value="Unassembled WGS sequence"/>
</dbReference>
<evidence type="ECO:0000313" key="2">
    <source>
        <dbReference type="Proteomes" id="UP001145114"/>
    </source>
</evidence>
<gene>
    <name evidence="1" type="ORF">EV182_003479</name>
</gene>
<sequence>MRYLPINSFHDGEMMPLCHYFAQEHIDHVVHKVDNITFPYFLDENNVKTACFFECRSLGTEVLKVDRTICSHQRVWIELFPTLLISKGFGDRETTEHLLRIPEYVRNHELYAKIRELFEIEVRDCNSLCDYIREVSGQYPPALWINEGISIEGLAHSVPVDGFRIGTKHILIDSFIYDIEAKADVGIAMYEDGFTLFSATGWSQVIAECIAVLGLEWPNPTSRRQITHDA</sequence>
<dbReference type="EMBL" id="JAMZIH010000909">
    <property type="protein sequence ID" value="KAJ1678720.1"/>
    <property type="molecule type" value="Genomic_DNA"/>
</dbReference>
<reference evidence="1" key="1">
    <citation type="submission" date="2022-06" db="EMBL/GenBank/DDBJ databases">
        <title>Phylogenomic reconstructions and comparative analyses of Kickxellomycotina fungi.</title>
        <authorList>
            <person name="Reynolds N.K."/>
            <person name="Stajich J.E."/>
            <person name="Barry K."/>
            <person name="Grigoriev I.V."/>
            <person name="Crous P."/>
            <person name="Smith M.E."/>
        </authorList>
    </citation>
    <scope>NUCLEOTIDE SEQUENCE</scope>
    <source>
        <strain evidence="1">RSA 2271</strain>
    </source>
</reference>
<name>A0ACC1HRR8_9FUNG</name>
<comment type="caution">
    <text evidence="1">The sequence shown here is derived from an EMBL/GenBank/DDBJ whole genome shotgun (WGS) entry which is preliminary data.</text>
</comment>
<evidence type="ECO:0000313" key="1">
    <source>
        <dbReference type="EMBL" id="KAJ1678720.1"/>
    </source>
</evidence>
<organism evidence="1 2">
    <name type="scientific">Spiromyces aspiralis</name>
    <dbReference type="NCBI Taxonomy" id="68401"/>
    <lineage>
        <taxon>Eukaryota</taxon>
        <taxon>Fungi</taxon>
        <taxon>Fungi incertae sedis</taxon>
        <taxon>Zoopagomycota</taxon>
        <taxon>Kickxellomycotina</taxon>
        <taxon>Kickxellomycetes</taxon>
        <taxon>Kickxellales</taxon>
        <taxon>Kickxellaceae</taxon>
        <taxon>Spiromyces</taxon>
    </lineage>
</organism>
<accession>A0ACC1HRR8</accession>
<keyword evidence="2" id="KW-1185">Reference proteome</keyword>
<protein>
    <submittedName>
        <fullName evidence="1">Uncharacterized protein</fullName>
    </submittedName>
</protein>